<dbReference type="PANTHER" id="PTHR14226:SF76">
    <property type="entry name" value="NTE FAMILY PROTEIN RSSA"/>
    <property type="match status" value="1"/>
</dbReference>
<sequence length="263" mass="29189">MRPKIGIALGSGGARGLAHIGVLRVLQEHQIPIDFIAGSSMGSLIGALFANHNDINMIEKLAIHLKRKYWLDFSVPKLGLITGDKIKELIRILTHGKNIEDLPIPLAIVATDIENGQKKVFRKGPIAQAVRASISIPGIFVPERVNDQLLVDGGVVERVPIHSVREMGAEFVIAVDVGMVDAKMKVKSIFDVITQTIDIMERQIYHQQIISADYVIRPNVGEISTTSFTNVKEIIDEGYRKANEVIEEIKESLIQWENHHGKK</sequence>
<dbReference type="EMBL" id="LSKU01000001">
    <property type="protein sequence ID" value="KXG43701.1"/>
    <property type="molecule type" value="Genomic_DNA"/>
</dbReference>
<dbReference type="GO" id="GO:0016042">
    <property type="term" value="P:lipid catabolic process"/>
    <property type="evidence" value="ECO:0007669"/>
    <property type="project" value="UniProtKB-UniRule"/>
</dbReference>
<dbReference type="PANTHER" id="PTHR14226">
    <property type="entry name" value="NEUROPATHY TARGET ESTERASE/SWISS CHEESE D.MELANOGASTER"/>
    <property type="match status" value="1"/>
</dbReference>
<dbReference type="InterPro" id="IPR001423">
    <property type="entry name" value="LysoPLipase_patatin_CS"/>
</dbReference>
<feature type="short sequence motif" description="GXSXG" evidence="5">
    <location>
        <begin position="38"/>
        <end position="42"/>
    </location>
</feature>
<organism evidence="7 8">
    <name type="scientific">Tepidibacillus decaturensis</name>
    <dbReference type="NCBI Taxonomy" id="1413211"/>
    <lineage>
        <taxon>Bacteria</taxon>
        <taxon>Bacillati</taxon>
        <taxon>Bacillota</taxon>
        <taxon>Bacilli</taxon>
        <taxon>Bacillales</taxon>
        <taxon>Bacillaceae</taxon>
        <taxon>Tepidibacillus</taxon>
    </lineage>
</organism>
<dbReference type="AlphaFoldDB" id="A0A135L439"/>
<evidence type="ECO:0000256" key="2">
    <source>
        <dbReference type="ARBA" id="ARBA00022801"/>
    </source>
</evidence>
<feature type="domain" description="PNPLA" evidence="6">
    <location>
        <begin position="7"/>
        <end position="165"/>
    </location>
</feature>
<keyword evidence="2 5" id="KW-0378">Hydrolase</keyword>
<reference evidence="7 8" key="1">
    <citation type="submission" date="2016-02" db="EMBL/GenBank/DDBJ databases">
        <title>Draft Genome for Tepidibacillus decaturensis nov. sp. Strain Z9, an Anaerobic, Moderately Thermophilic and Heterotrophic Bacterium from Deep Subsurface of the Illinois Basin, USA.</title>
        <authorList>
            <person name="Dong Y."/>
            <person name="Chang J.Y."/>
            <person name="Sanford R."/>
            <person name="Fouke B.W."/>
        </authorList>
    </citation>
    <scope>NUCLEOTIDE SEQUENCE [LARGE SCALE GENOMIC DNA]</scope>
    <source>
        <strain evidence="7 8">Z9</strain>
    </source>
</reference>
<feature type="active site" description="Nucleophile" evidence="5">
    <location>
        <position position="40"/>
    </location>
</feature>
<accession>A0A135L439</accession>
<feature type="short sequence motif" description="DGA/G" evidence="5">
    <location>
        <begin position="152"/>
        <end position="154"/>
    </location>
</feature>
<keyword evidence="8" id="KW-1185">Reference proteome</keyword>
<dbReference type="Gene3D" id="3.40.1090.10">
    <property type="entry name" value="Cytosolic phospholipase A2 catalytic domain"/>
    <property type="match status" value="2"/>
</dbReference>
<evidence type="ECO:0000259" key="6">
    <source>
        <dbReference type="PROSITE" id="PS51635"/>
    </source>
</evidence>
<comment type="caution">
    <text evidence="7">The sequence shown here is derived from an EMBL/GenBank/DDBJ whole genome shotgun (WGS) entry which is preliminary data.</text>
</comment>
<dbReference type="Proteomes" id="UP000070352">
    <property type="component" value="Unassembled WGS sequence"/>
</dbReference>
<dbReference type="PROSITE" id="PS01237">
    <property type="entry name" value="UPF0028"/>
    <property type="match status" value="1"/>
</dbReference>
<gene>
    <name evidence="7" type="ORF">U473_06480</name>
</gene>
<dbReference type="GO" id="GO:0046470">
    <property type="term" value="P:phosphatidylcholine metabolic process"/>
    <property type="evidence" value="ECO:0007669"/>
    <property type="project" value="InterPro"/>
</dbReference>
<evidence type="ECO:0000256" key="1">
    <source>
        <dbReference type="ARBA" id="ARBA00006636"/>
    </source>
</evidence>
<dbReference type="Pfam" id="PF01734">
    <property type="entry name" value="Patatin"/>
    <property type="match status" value="1"/>
</dbReference>
<protein>
    <submittedName>
        <fullName evidence="7">Esterase</fullName>
    </submittedName>
</protein>
<evidence type="ECO:0000256" key="4">
    <source>
        <dbReference type="ARBA" id="ARBA00023098"/>
    </source>
</evidence>
<name>A0A135L439_9BACI</name>
<evidence type="ECO:0000256" key="5">
    <source>
        <dbReference type="PROSITE-ProRule" id="PRU01161"/>
    </source>
</evidence>
<evidence type="ECO:0000313" key="8">
    <source>
        <dbReference type="Proteomes" id="UP000070352"/>
    </source>
</evidence>
<keyword evidence="3 5" id="KW-0442">Lipid degradation</keyword>
<feature type="active site" description="Proton acceptor" evidence="5">
    <location>
        <position position="152"/>
    </location>
</feature>
<dbReference type="InterPro" id="IPR002641">
    <property type="entry name" value="PNPLA_dom"/>
</dbReference>
<dbReference type="PROSITE" id="PS51635">
    <property type="entry name" value="PNPLA"/>
    <property type="match status" value="1"/>
</dbReference>
<comment type="similarity">
    <text evidence="1">Belongs to the NTE family.</text>
</comment>
<proteinExistence type="inferred from homology"/>
<evidence type="ECO:0000256" key="3">
    <source>
        <dbReference type="ARBA" id="ARBA00022963"/>
    </source>
</evidence>
<dbReference type="OrthoDB" id="9770965at2"/>
<comment type="caution">
    <text evidence="5">Lacks conserved residue(s) required for the propagation of feature annotation.</text>
</comment>
<dbReference type="RefSeq" id="WP_068724523.1">
    <property type="nucleotide sequence ID" value="NZ_LSKU01000001.1"/>
</dbReference>
<dbReference type="STRING" id="1413211.U473_06480"/>
<dbReference type="InterPro" id="IPR050301">
    <property type="entry name" value="NTE"/>
</dbReference>
<dbReference type="SUPFAM" id="SSF52151">
    <property type="entry name" value="FabD/lysophospholipase-like"/>
    <property type="match status" value="1"/>
</dbReference>
<keyword evidence="4 5" id="KW-0443">Lipid metabolism</keyword>
<dbReference type="GO" id="GO:0004622">
    <property type="term" value="F:phosphatidylcholine lysophospholipase activity"/>
    <property type="evidence" value="ECO:0007669"/>
    <property type="project" value="InterPro"/>
</dbReference>
<dbReference type="InterPro" id="IPR016035">
    <property type="entry name" value="Acyl_Trfase/lysoPLipase"/>
</dbReference>
<evidence type="ECO:0000313" key="7">
    <source>
        <dbReference type="EMBL" id="KXG43701.1"/>
    </source>
</evidence>